<feature type="region of interest" description="Disordered" evidence="1">
    <location>
        <begin position="1"/>
        <end position="60"/>
    </location>
</feature>
<evidence type="ECO:0000313" key="3">
    <source>
        <dbReference type="Proteomes" id="UP000033067"/>
    </source>
</evidence>
<dbReference type="AlphaFoldDB" id="A0A0E3UM32"/>
<name>A0A0E3UM32_9GAMM</name>
<evidence type="ECO:0000313" key="2">
    <source>
        <dbReference type="EMBL" id="AKC85660.1"/>
    </source>
</evidence>
<evidence type="ECO:0000256" key="1">
    <source>
        <dbReference type="SAM" id="MobiDB-lite"/>
    </source>
</evidence>
<dbReference type="Proteomes" id="UP000033067">
    <property type="component" value="Chromosome"/>
</dbReference>
<dbReference type="EMBL" id="CP011144">
    <property type="protein sequence ID" value="AKC85660.1"/>
    <property type="molecule type" value="Genomic_DNA"/>
</dbReference>
<protein>
    <submittedName>
        <fullName evidence="2">Uncharacterized protein</fullName>
    </submittedName>
</protein>
<organism evidence="2 3">
    <name type="scientific">Pseudoxanthomonas suwonensis</name>
    <dbReference type="NCBI Taxonomy" id="314722"/>
    <lineage>
        <taxon>Bacteria</taxon>
        <taxon>Pseudomonadati</taxon>
        <taxon>Pseudomonadota</taxon>
        <taxon>Gammaproteobacteria</taxon>
        <taxon>Lysobacterales</taxon>
        <taxon>Lysobacteraceae</taxon>
        <taxon>Pseudoxanthomonas</taxon>
    </lineage>
</organism>
<dbReference type="KEGG" id="psuw:WQ53_01645"/>
<sequence>MLPPRAPASTMPQRHRACRRSTVTGWPTRPGSLRRPTRTRRAAAGWTRPPPRKDRCSDSRRCTAWSIETRRARTTA</sequence>
<keyword evidence="3" id="KW-1185">Reference proteome</keyword>
<feature type="compositionally biased region" description="Basic and acidic residues" evidence="1">
    <location>
        <begin position="51"/>
        <end position="60"/>
    </location>
</feature>
<accession>A0A0E3UM32</accession>
<reference evidence="2 3" key="1">
    <citation type="journal article" date="2015" name="Genome Announc.">
        <title>Complete Genome Sequence of Pseudoxanthomonas suwonensis Strain J1, a Cellulose-Degrading Bacterium Isolated from Leaf- and Wood-Enriched Soil.</title>
        <authorList>
            <person name="Hou L."/>
            <person name="Jiang J."/>
            <person name="Xu Z."/>
            <person name="Zhou Y."/>
            <person name="Leung F.C."/>
        </authorList>
    </citation>
    <scope>NUCLEOTIDE SEQUENCE [LARGE SCALE GENOMIC DNA]</scope>
    <source>
        <strain evidence="2 3">J1</strain>
    </source>
</reference>
<gene>
    <name evidence="2" type="ORF">WQ53_01645</name>
</gene>
<proteinExistence type="predicted"/>